<sequence length="366" mass="38125">MTFRSLLILSVLSKTLASNPFGTEFEIDGASTLDSLRHSENIDAQIRDLVRNAQGNTNTTRGVAFKPFEAVDTTNSALSSGDVEWTWRKYDSPFQVHVNVLRNSGVNVSDFAVPGDESYDEVVDPHIVATTYDFTWPGGGNLSAALGDTAAGLCLSFVSLPLDFPANVTELYTEGDANDPSCAPVLGQACVDAILSGGRTTSAGQPPGRCAAGRAWFELPECESTLGYALAASGSGGTNTVSLGFRNSSSGGSSNATAYDAEDGGGWYGLFSAPQNGSGSVEYYNATNRVHIAMIDPVLPSAGDTGYTQGPELLCMRVNVTGANVNGANATGGDTKDNVGNSVKLGSAAWVLSVTCLMSFAFIFIA</sequence>
<evidence type="ECO:0000313" key="1">
    <source>
        <dbReference type="EMBL" id="KAI4862801.1"/>
    </source>
</evidence>
<proteinExistence type="predicted"/>
<dbReference type="EMBL" id="MU393518">
    <property type="protein sequence ID" value="KAI4862801.1"/>
    <property type="molecule type" value="Genomic_DNA"/>
</dbReference>
<gene>
    <name evidence="1" type="ORF">F4820DRAFT_399057</name>
</gene>
<protein>
    <submittedName>
        <fullName evidence="1">Uncharacterized protein</fullName>
    </submittedName>
</protein>
<comment type="caution">
    <text evidence="1">The sequence shown here is derived from an EMBL/GenBank/DDBJ whole genome shotgun (WGS) entry which is preliminary data.</text>
</comment>
<keyword evidence="2" id="KW-1185">Reference proteome</keyword>
<name>A0ACB9YUG2_9PEZI</name>
<accession>A0ACB9YUG2</accession>
<evidence type="ECO:0000313" key="2">
    <source>
        <dbReference type="Proteomes" id="UP001497700"/>
    </source>
</evidence>
<organism evidence="1 2">
    <name type="scientific">Hypoxylon rubiginosum</name>
    <dbReference type="NCBI Taxonomy" id="110542"/>
    <lineage>
        <taxon>Eukaryota</taxon>
        <taxon>Fungi</taxon>
        <taxon>Dikarya</taxon>
        <taxon>Ascomycota</taxon>
        <taxon>Pezizomycotina</taxon>
        <taxon>Sordariomycetes</taxon>
        <taxon>Xylariomycetidae</taxon>
        <taxon>Xylariales</taxon>
        <taxon>Hypoxylaceae</taxon>
        <taxon>Hypoxylon</taxon>
    </lineage>
</organism>
<dbReference type="Proteomes" id="UP001497700">
    <property type="component" value="Unassembled WGS sequence"/>
</dbReference>
<reference evidence="1 2" key="1">
    <citation type="journal article" date="2022" name="New Phytol.">
        <title>Ecological generalism drives hyperdiversity of secondary metabolite gene clusters in xylarialean endophytes.</title>
        <authorList>
            <person name="Franco M.E.E."/>
            <person name="Wisecaver J.H."/>
            <person name="Arnold A.E."/>
            <person name="Ju Y.M."/>
            <person name="Slot J.C."/>
            <person name="Ahrendt S."/>
            <person name="Moore L.P."/>
            <person name="Eastman K.E."/>
            <person name="Scott K."/>
            <person name="Konkel Z."/>
            <person name="Mondo S.J."/>
            <person name="Kuo A."/>
            <person name="Hayes R.D."/>
            <person name="Haridas S."/>
            <person name="Andreopoulos B."/>
            <person name="Riley R."/>
            <person name="LaButti K."/>
            <person name="Pangilinan J."/>
            <person name="Lipzen A."/>
            <person name="Amirebrahimi M."/>
            <person name="Yan J."/>
            <person name="Adam C."/>
            <person name="Keymanesh K."/>
            <person name="Ng V."/>
            <person name="Louie K."/>
            <person name="Northen T."/>
            <person name="Drula E."/>
            <person name="Henrissat B."/>
            <person name="Hsieh H.M."/>
            <person name="Youens-Clark K."/>
            <person name="Lutzoni F."/>
            <person name="Miadlikowska J."/>
            <person name="Eastwood D.C."/>
            <person name="Hamelin R.C."/>
            <person name="Grigoriev I.V."/>
            <person name="U'Ren J.M."/>
        </authorList>
    </citation>
    <scope>NUCLEOTIDE SEQUENCE [LARGE SCALE GENOMIC DNA]</scope>
    <source>
        <strain evidence="1 2">CBS 119005</strain>
    </source>
</reference>